<name>A0AAV6FJX0_9TELE</name>
<dbReference type="AlphaFoldDB" id="A0AAV6FJX0"/>
<reference evidence="2" key="1">
    <citation type="submission" date="2020-10" db="EMBL/GenBank/DDBJ databases">
        <title>Chromosome-scale genome assembly of the Allis shad, Alosa alosa.</title>
        <authorList>
            <person name="Margot Z."/>
            <person name="Christophe K."/>
            <person name="Cabau C."/>
            <person name="Louis A."/>
            <person name="Berthelot C."/>
            <person name="Parey E."/>
            <person name="Roest Crollius H."/>
            <person name="Montfort J."/>
            <person name="Robinson-Rechavi M."/>
            <person name="Bucao C."/>
            <person name="Bouchez O."/>
            <person name="Gislard M."/>
            <person name="Lluch J."/>
            <person name="Milhes M."/>
            <person name="Lampietro C."/>
            <person name="Lopez Roques C."/>
            <person name="Donnadieu C."/>
            <person name="Braasch I."/>
            <person name="Desvignes T."/>
            <person name="Postlethwait J."/>
            <person name="Bobe J."/>
            <person name="Guiguen Y."/>
        </authorList>
    </citation>
    <scope>NUCLEOTIDE SEQUENCE</scope>
    <source>
        <strain evidence="2">M-15738</strain>
        <tissue evidence="2">Blood</tissue>
    </source>
</reference>
<sequence>MTLHKEKKTKQLKTKQLWKARKTKKQICQKVKNLQSKRSSWQVEHDSKSGSLDATLRSHPAMYIKTSCCTQSPTMMSSPSTPAKESTGRSATSPMTDWMTVLKCEYMERCCGVRQAVALVGLEQLRDRSTFEGGCKFPTRRVVTVTSFSPDDREQILYRKVCIGRFVCYCNLSPGCHYRR</sequence>
<gene>
    <name evidence="2" type="ORF">AALO_G00281120</name>
</gene>
<protein>
    <submittedName>
        <fullName evidence="2">Uncharacterized protein</fullName>
    </submittedName>
</protein>
<evidence type="ECO:0000313" key="2">
    <source>
        <dbReference type="EMBL" id="KAG5262980.1"/>
    </source>
</evidence>
<keyword evidence="3" id="KW-1185">Reference proteome</keyword>
<comment type="caution">
    <text evidence="2">The sequence shown here is derived from an EMBL/GenBank/DDBJ whole genome shotgun (WGS) entry which is preliminary data.</text>
</comment>
<feature type="region of interest" description="Disordered" evidence="1">
    <location>
        <begin position="72"/>
        <end position="92"/>
    </location>
</feature>
<proteinExistence type="predicted"/>
<evidence type="ECO:0000313" key="3">
    <source>
        <dbReference type="Proteomes" id="UP000823561"/>
    </source>
</evidence>
<organism evidence="2 3">
    <name type="scientific">Alosa alosa</name>
    <name type="common">allis shad</name>
    <dbReference type="NCBI Taxonomy" id="278164"/>
    <lineage>
        <taxon>Eukaryota</taxon>
        <taxon>Metazoa</taxon>
        <taxon>Chordata</taxon>
        <taxon>Craniata</taxon>
        <taxon>Vertebrata</taxon>
        <taxon>Euteleostomi</taxon>
        <taxon>Actinopterygii</taxon>
        <taxon>Neopterygii</taxon>
        <taxon>Teleostei</taxon>
        <taxon>Clupei</taxon>
        <taxon>Clupeiformes</taxon>
        <taxon>Clupeoidei</taxon>
        <taxon>Clupeidae</taxon>
        <taxon>Alosa</taxon>
    </lineage>
</organism>
<dbReference type="EMBL" id="JADWDJ010000022">
    <property type="protein sequence ID" value="KAG5262980.1"/>
    <property type="molecule type" value="Genomic_DNA"/>
</dbReference>
<accession>A0AAV6FJX0</accession>
<dbReference type="Proteomes" id="UP000823561">
    <property type="component" value="Chromosome 22"/>
</dbReference>
<feature type="compositionally biased region" description="Low complexity" evidence="1">
    <location>
        <begin position="72"/>
        <end position="82"/>
    </location>
</feature>
<evidence type="ECO:0000256" key="1">
    <source>
        <dbReference type="SAM" id="MobiDB-lite"/>
    </source>
</evidence>